<dbReference type="PANTHER" id="PTHR43333:SF1">
    <property type="entry name" value="D-ISOMER SPECIFIC 2-HYDROXYACID DEHYDROGENASE NAD-BINDING DOMAIN-CONTAINING PROTEIN"/>
    <property type="match status" value="1"/>
</dbReference>
<dbReference type="InterPro" id="IPR036291">
    <property type="entry name" value="NAD(P)-bd_dom_sf"/>
</dbReference>
<dbReference type="InterPro" id="IPR006140">
    <property type="entry name" value="D-isomer_DH_NAD-bd"/>
</dbReference>
<proteinExistence type="predicted"/>
<dbReference type="Pfam" id="PF02826">
    <property type="entry name" value="2-Hacid_dh_C"/>
    <property type="match status" value="1"/>
</dbReference>
<sequence>MSSNVKEAEETLLKDAEVLMMDNVIFPQIADSVPNLRWAQGSWAGVEGLVHYFNDKTKPAYPVTRMAGESFSLLMAEYVLSNIILHERGFRKVFTNQSEKKWDTSGNIHNYRSLQDLNVAILGLGNIGKEVARTLKTFHSTIHAYTRKKPSPDNISKYVDQYWHTGELSQLLAQCDYIVSILPSTKDTKSLLGINNLRQTKKHPVLINIGRGDVVNCDDICTAIEEGFLSHAILDVFETEPLPTDSPLWNNPKITITPHVAGVSRPQDVAFTFLENYQRFLDGRPLLNKIDWDTGY</sequence>
<reference evidence="4 5" key="1">
    <citation type="submission" date="2024-05" db="EMBL/GenBank/DDBJ databases">
        <authorList>
            <person name="Wallberg A."/>
        </authorList>
    </citation>
    <scope>NUCLEOTIDE SEQUENCE [LARGE SCALE GENOMIC DNA]</scope>
</reference>
<dbReference type="AlphaFoldDB" id="A0AAV2QCG1"/>
<dbReference type="Gene3D" id="3.40.50.720">
    <property type="entry name" value="NAD(P)-binding Rossmann-like Domain"/>
    <property type="match status" value="2"/>
</dbReference>
<dbReference type="PANTHER" id="PTHR43333">
    <property type="entry name" value="2-HACID_DH_C DOMAIN-CONTAINING PROTEIN"/>
    <property type="match status" value="1"/>
</dbReference>
<accession>A0AAV2QCG1</accession>
<name>A0AAV2QCG1_MEGNR</name>
<evidence type="ECO:0000259" key="3">
    <source>
        <dbReference type="Pfam" id="PF02826"/>
    </source>
</evidence>
<organism evidence="4 5">
    <name type="scientific">Meganyctiphanes norvegica</name>
    <name type="common">Northern krill</name>
    <name type="synonym">Thysanopoda norvegica</name>
    <dbReference type="NCBI Taxonomy" id="48144"/>
    <lineage>
        <taxon>Eukaryota</taxon>
        <taxon>Metazoa</taxon>
        <taxon>Ecdysozoa</taxon>
        <taxon>Arthropoda</taxon>
        <taxon>Crustacea</taxon>
        <taxon>Multicrustacea</taxon>
        <taxon>Malacostraca</taxon>
        <taxon>Eumalacostraca</taxon>
        <taxon>Eucarida</taxon>
        <taxon>Euphausiacea</taxon>
        <taxon>Euphausiidae</taxon>
        <taxon>Meganyctiphanes</taxon>
    </lineage>
</organism>
<dbReference type="PROSITE" id="PS00065">
    <property type="entry name" value="D_2_HYDROXYACID_DH_1"/>
    <property type="match status" value="1"/>
</dbReference>
<dbReference type="EMBL" id="CAXKWB010004768">
    <property type="protein sequence ID" value="CAL4075322.1"/>
    <property type="molecule type" value="Genomic_DNA"/>
</dbReference>
<dbReference type="InterPro" id="IPR029752">
    <property type="entry name" value="D-isomer_DH_CS1"/>
</dbReference>
<dbReference type="CDD" id="cd05300">
    <property type="entry name" value="2-Hacid_dh_1"/>
    <property type="match status" value="1"/>
</dbReference>
<keyword evidence="1" id="KW-0560">Oxidoreductase</keyword>
<dbReference type="GO" id="GO:0051287">
    <property type="term" value="F:NAD binding"/>
    <property type="evidence" value="ECO:0007669"/>
    <property type="project" value="InterPro"/>
</dbReference>
<evidence type="ECO:0000256" key="1">
    <source>
        <dbReference type="ARBA" id="ARBA00023002"/>
    </source>
</evidence>
<evidence type="ECO:0000256" key="2">
    <source>
        <dbReference type="ARBA" id="ARBA00023027"/>
    </source>
</evidence>
<gene>
    <name evidence="4" type="ORF">MNOR_LOCUS9750</name>
</gene>
<dbReference type="SUPFAM" id="SSF51735">
    <property type="entry name" value="NAD(P)-binding Rossmann-fold domains"/>
    <property type="match status" value="1"/>
</dbReference>
<keyword evidence="2" id="KW-0520">NAD</keyword>
<evidence type="ECO:0000313" key="4">
    <source>
        <dbReference type="EMBL" id="CAL4075322.1"/>
    </source>
</evidence>
<dbReference type="GO" id="GO:0016491">
    <property type="term" value="F:oxidoreductase activity"/>
    <property type="evidence" value="ECO:0007669"/>
    <property type="project" value="UniProtKB-KW"/>
</dbReference>
<keyword evidence="5" id="KW-1185">Reference proteome</keyword>
<feature type="domain" description="D-isomer specific 2-hydroxyacid dehydrogenase NAD-binding" evidence="3">
    <location>
        <begin position="83"/>
        <end position="261"/>
    </location>
</feature>
<protein>
    <recommendedName>
        <fullName evidence="3">D-isomer specific 2-hydroxyacid dehydrogenase NAD-binding domain-containing protein</fullName>
    </recommendedName>
</protein>
<evidence type="ECO:0000313" key="5">
    <source>
        <dbReference type="Proteomes" id="UP001497623"/>
    </source>
</evidence>
<comment type="caution">
    <text evidence="4">The sequence shown here is derived from an EMBL/GenBank/DDBJ whole genome shotgun (WGS) entry which is preliminary data.</text>
</comment>
<dbReference type="Proteomes" id="UP001497623">
    <property type="component" value="Unassembled WGS sequence"/>
</dbReference>
<dbReference type="FunFam" id="3.40.50.720:FF:000363">
    <property type="entry name" value="D-isomer specific 2-hydroxyacid dehydrogenase"/>
    <property type="match status" value="1"/>
</dbReference>